<dbReference type="PROSITE" id="PS00217">
    <property type="entry name" value="SUGAR_TRANSPORT_2"/>
    <property type="match status" value="1"/>
</dbReference>
<feature type="transmembrane region" description="Helical" evidence="5">
    <location>
        <begin position="357"/>
        <end position="378"/>
    </location>
</feature>
<accession>A0A0N0PFD6</accession>
<feature type="transmembrane region" description="Helical" evidence="5">
    <location>
        <begin position="290"/>
        <end position="307"/>
    </location>
</feature>
<proteinExistence type="predicted"/>
<dbReference type="InterPro" id="IPR005828">
    <property type="entry name" value="MFS_sugar_transport-like"/>
</dbReference>
<feature type="transmembrane region" description="Helical" evidence="5">
    <location>
        <begin position="174"/>
        <end position="196"/>
    </location>
</feature>
<evidence type="ECO:0000256" key="2">
    <source>
        <dbReference type="ARBA" id="ARBA00022692"/>
    </source>
</evidence>
<dbReference type="SUPFAM" id="SSF103473">
    <property type="entry name" value="MFS general substrate transporter"/>
    <property type="match status" value="1"/>
</dbReference>
<feature type="transmembrane region" description="Helical" evidence="5">
    <location>
        <begin position="145"/>
        <end position="167"/>
    </location>
</feature>
<dbReference type="GO" id="GO:0016020">
    <property type="term" value="C:membrane"/>
    <property type="evidence" value="ECO:0007669"/>
    <property type="project" value="UniProtKB-SubCell"/>
</dbReference>
<dbReference type="AlphaFoldDB" id="A0A0N0PFD6"/>
<dbReference type="Proteomes" id="UP000053268">
    <property type="component" value="Unassembled WGS sequence"/>
</dbReference>
<keyword evidence="4 5" id="KW-0472">Membrane</keyword>
<sequence length="491" mass="53140">MSMTVGVIQLELRSCVIRTRLNPRIPEDLKYFRLEAPALAPGNIPTSCALQASLNTLYSANVSIPFITHGVENDLLNATSHLAPVIAAARVPWTEVTFLLAALVSAPAHGILIDRHGRRIGIYVLVLLQGMTSVPLLFSTSELSVLVHAAVAGVATGGLFLVLPVYVREVSGDAVRGVTLTLMMPMTTLGNAMKLLLTFDQMLFLVLGLVALELLVVFLIPESPAYLVKADKVEDAKVAAAKLMCSRNDDPLVVDDIRKLKEESARAKANGKLTIFQILKNNIYRDEIKIGLVLNTTMVLSGSSIFLQPEKTLSGLGADVDPRRLLVPLSLLAGAACTVALAHFVERKYVVTGACGVMVLSMGTLAVYTQAGLAVTSLRWAPQAALALLVAAYGMLWALPTLILVDMLNVEIRVRAMVVVYVYSQMIKLAHTLTLQHIEEYVGVYNLLYICAGINTLAGVYALSTPPAARGRTVRQIERQLRARRVPLCQL</sequence>
<dbReference type="InterPro" id="IPR050549">
    <property type="entry name" value="MFS_Trehalose_Transporter"/>
</dbReference>
<evidence type="ECO:0000256" key="1">
    <source>
        <dbReference type="ARBA" id="ARBA00004141"/>
    </source>
</evidence>
<dbReference type="PANTHER" id="PTHR48021:SF33">
    <property type="entry name" value="AT22075P-RELATED"/>
    <property type="match status" value="1"/>
</dbReference>
<name>A0A0N0PFD6_PAPXU</name>
<comment type="caution">
    <text evidence="6">The sequence shown here is derived from an EMBL/GenBank/DDBJ whole genome shotgun (WGS) entry which is preliminary data.</text>
</comment>
<dbReference type="InterPro" id="IPR005829">
    <property type="entry name" value="Sugar_transporter_CS"/>
</dbReference>
<dbReference type="Pfam" id="PF00083">
    <property type="entry name" value="Sugar_tr"/>
    <property type="match status" value="1"/>
</dbReference>
<feature type="transmembrane region" description="Helical" evidence="5">
    <location>
        <begin position="202"/>
        <end position="220"/>
    </location>
</feature>
<dbReference type="GO" id="GO:0022857">
    <property type="term" value="F:transmembrane transporter activity"/>
    <property type="evidence" value="ECO:0007669"/>
    <property type="project" value="InterPro"/>
</dbReference>
<feature type="transmembrane region" description="Helical" evidence="5">
    <location>
        <begin position="120"/>
        <end position="139"/>
    </location>
</feature>
<evidence type="ECO:0000256" key="3">
    <source>
        <dbReference type="ARBA" id="ARBA00022989"/>
    </source>
</evidence>
<reference evidence="6 7" key="1">
    <citation type="journal article" date="2015" name="Nat. Commun.">
        <title>Outbred genome sequencing and CRISPR/Cas9 gene editing in butterflies.</title>
        <authorList>
            <person name="Li X."/>
            <person name="Fan D."/>
            <person name="Zhang W."/>
            <person name="Liu G."/>
            <person name="Zhang L."/>
            <person name="Zhao L."/>
            <person name="Fang X."/>
            <person name="Chen L."/>
            <person name="Dong Y."/>
            <person name="Chen Y."/>
            <person name="Ding Y."/>
            <person name="Zhao R."/>
            <person name="Feng M."/>
            <person name="Zhu Y."/>
            <person name="Feng Y."/>
            <person name="Jiang X."/>
            <person name="Zhu D."/>
            <person name="Xiang H."/>
            <person name="Feng X."/>
            <person name="Li S."/>
            <person name="Wang J."/>
            <person name="Zhang G."/>
            <person name="Kronforst M.R."/>
            <person name="Wang W."/>
        </authorList>
    </citation>
    <scope>NUCLEOTIDE SEQUENCE [LARGE SCALE GENOMIC DNA]</scope>
    <source>
        <strain evidence="6">Ya'a_city_454_Px</strain>
        <tissue evidence="6">Whole body</tissue>
    </source>
</reference>
<evidence type="ECO:0000256" key="4">
    <source>
        <dbReference type="ARBA" id="ARBA00023136"/>
    </source>
</evidence>
<organism evidence="6 7">
    <name type="scientific">Papilio xuthus</name>
    <name type="common">Asian swallowtail butterfly</name>
    <dbReference type="NCBI Taxonomy" id="66420"/>
    <lineage>
        <taxon>Eukaryota</taxon>
        <taxon>Metazoa</taxon>
        <taxon>Ecdysozoa</taxon>
        <taxon>Arthropoda</taxon>
        <taxon>Hexapoda</taxon>
        <taxon>Insecta</taxon>
        <taxon>Pterygota</taxon>
        <taxon>Neoptera</taxon>
        <taxon>Endopterygota</taxon>
        <taxon>Lepidoptera</taxon>
        <taxon>Glossata</taxon>
        <taxon>Ditrysia</taxon>
        <taxon>Papilionoidea</taxon>
        <taxon>Papilionidae</taxon>
        <taxon>Papilioninae</taxon>
        <taxon>Papilio</taxon>
    </lineage>
</organism>
<evidence type="ECO:0000313" key="7">
    <source>
        <dbReference type="Proteomes" id="UP000053268"/>
    </source>
</evidence>
<feature type="transmembrane region" description="Helical" evidence="5">
    <location>
        <begin position="384"/>
        <end position="405"/>
    </location>
</feature>
<feature type="transmembrane region" description="Helical" evidence="5">
    <location>
        <begin position="96"/>
        <end position="113"/>
    </location>
</feature>
<gene>
    <name evidence="6" type="ORF">RR46_00927</name>
</gene>
<dbReference type="InterPro" id="IPR036259">
    <property type="entry name" value="MFS_trans_sf"/>
</dbReference>
<keyword evidence="2 5" id="KW-0812">Transmembrane</keyword>
<keyword evidence="3 5" id="KW-1133">Transmembrane helix</keyword>
<dbReference type="STRING" id="66420.A0A0N0PFD6"/>
<comment type="subcellular location">
    <subcellularLocation>
        <location evidence="1">Membrane</location>
        <topology evidence="1">Multi-pass membrane protein</topology>
    </subcellularLocation>
</comment>
<evidence type="ECO:0000256" key="5">
    <source>
        <dbReference type="SAM" id="Phobius"/>
    </source>
</evidence>
<protein>
    <submittedName>
        <fullName evidence="6">Facilitated trehalose transporter Tret1</fullName>
    </submittedName>
</protein>
<dbReference type="PANTHER" id="PTHR48021">
    <property type="match status" value="1"/>
</dbReference>
<feature type="transmembrane region" description="Helical" evidence="5">
    <location>
        <begin position="327"/>
        <end position="345"/>
    </location>
</feature>
<dbReference type="EMBL" id="LADI01012895">
    <property type="protein sequence ID" value="KPJ20752.1"/>
    <property type="molecule type" value="Genomic_DNA"/>
</dbReference>
<feature type="transmembrane region" description="Helical" evidence="5">
    <location>
        <begin position="444"/>
        <end position="463"/>
    </location>
</feature>
<dbReference type="Gene3D" id="1.20.1250.20">
    <property type="entry name" value="MFS general substrate transporter like domains"/>
    <property type="match status" value="1"/>
</dbReference>
<keyword evidence="7" id="KW-1185">Reference proteome</keyword>
<evidence type="ECO:0000313" key="6">
    <source>
        <dbReference type="EMBL" id="KPJ20752.1"/>
    </source>
</evidence>